<evidence type="ECO:0008006" key="4">
    <source>
        <dbReference type="Google" id="ProtNLM"/>
    </source>
</evidence>
<feature type="non-terminal residue" evidence="2">
    <location>
        <position position="80"/>
    </location>
</feature>
<reference evidence="2 3" key="1">
    <citation type="submission" date="2024-05" db="EMBL/GenBank/DDBJ databases">
        <title>A draft genome resource for the thread blight pathogen Marasmius tenuissimus strain MS-2.</title>
        <authorList>
            <person name="Yulfo-Soto G.E."/>
            <person name="Baruah I.K."/>
            <person name="Amoako-Attah I."/>
            <person name="Bukari Y."/>
            <person name="Meinhardt L.W."/>
            <person name="Bailey B.A."/>
            <person name="Cohen S.P."/>
        </authorList>
    </citation>
    <scope>NUCLEOTIDE SEQUENCE [LARGE SCALE GENOMIC DNA]</scope>
    <source>
        <strain evidence="2 3">MS-2</strain>
    </source>
</reference>
<evidence type="ECO:0000313" key="3">
    <source>
        <dbReference type="Proteomes" id="UP001437256"/>
    </source>
</evidence>
<feature type="region of interest" description="Disordered" evidence="1">
    <location>
        <begin position="46"/>
        <end position="80"/>
    </location>
</feature>
<proteinExistence type="predicted"/>
<organism evidence="2 3">
    <name type="scientific">Marasmius tenuissimus</name>
    <dbReference type="NCBI Taxonomy" id="585030"/>
    <lineage>
        <taxon>Eukaryota</taxon>
        <taxon>Fungi</taxon>
        <taxon>Dikarya</taxon>
        <taxon>Basidiomycota</taxon>
        <taxon>Agaricomycotina</taxon>
        <taxon>Agaricomycetes</taxon>
        <taxon>Agaricomycetidae</taxon>
        <taxon>Agaricales</taxon>
        <taxon>Marasmiineae</taxon>
        <taxon>Marasmiaceae</taxon>
        <taxon>Marasmius</taxon>
    </lineage>
</organism>
<evidence type="ECO:0000313" key="2">
    <source>
        <dbReference type="EMBL" id="KAL0056692.1"/>
    </source>
</evidence>
<feature type="compositionally biased region" description="Low complexity" evidence="1">
    <location>
        <begin position="71"/>
        <end position="80"/>
    </location>
</feature>
<dbReference type="EMBL" id="JBBXMP010001068">
    <property type="protein sequence ID" value="KAL0056692.1"/>
    <property type="molecule type" value="Genomic_DNA"/>
</dbReference>
<dbReference type="Proteomes" id="UP001437256">
    <property type="component" value="Unassembled WGS sequence"/>
</dbReference>
<evidence type="ECO:0000256" key="1">
    <source>
        <dbReference type="SAM" id="MobiDB-lite"/>
    </source>
</evidence>
<sequence length="80" mass="8878">MPTCPTCGKFYKAVGNLTTHQKKGCAKAPVVNREILVRRREMKRKDALEEENEDIEVAASSITEPEPAQPEPAAEVIMPK</sequence>
<comment type="caution">
    <text evidence="2">The sequence shown here is derived from an EMBL/GenBank/DDBJ whole genome shotgun (WGS) entry which is preliminary data.</text>
</comment>
<gene>
    <name evidence="2" type="ORF">AAF712_016703</name>
</gene>
<name>A0ABR2Z619_9AGAR</name>
<accession>A0ABR2Z619</accession>
<keyword evidence="3" id="KW-1185">Reference proteome</keyword>
<protein>
    <recommendedName>
        <fullName evidence="4">C2H2-type domain-containing protein</fullName>
    </recommendedName>
</protein>